<dbReference type="InterPro" id="IPR020012">
    <property type="entry name" value="LysM_FimV"/>
</dbReference>
<evidence type="ECO:0000313" key="4">
    <source>
        <dbReference type="EMBL" id="SGZ07536.1"/>
    </source>
</evidence>
<keyword evidence="1" id="KW-0175">Coiled coil</keyword>
<proteinExistence type="predicted"/>
<dbReference type="RefSeq" id="WP_075518326.1">
    <property type="nucleotide sequence ID" value="NZ_FPLD01000086.1"/>
</dbReference>
<feature type="compositionally biased region" description="Acidic residues" evidence="2">
    <location>
        <begin position="396"/>
        <end position="405"/>
    </location>
</feature>
<keyword evidence="3" id="KW-1133">Transmembrane helix</keyword>
<dbReference type="Proteomes" id="UP000183794">
    <property type="component" value="Unassembled WGS sequence"/>
</dbReference>
<dbReference type="EMBL" id="FPLD01000086">
    <property type="protein sequence ID" value="SGZ07536.1"/>
    <property type="molecule type" value="Genomic_DNA"/>
</dbReference>
<accession>A0A1L0BRU6</accession>
<organism evidence="4 5">
    <name type="scientific">Moritella viscosa</name>
    <dbReference type="NCBI Taxonomy" id="80854"/>
    <lineage>
        <taxon>Bacteria</taxon>
        <taxon>Pseudomonadati</taxon>
        <taxon>Pseudomonadota</taxon>
        <taxon>Gammaproteobacteria</taxon>
        <taxon>Alteromonadales</taxon>
        <taxon>Moritellaceae</taxon>
        <taxon>Moritella</taxon>
    </lineage>
</organism>
<dbReference type="InterPro" id="IPR020011">
    <property type="entry name" value="FimV_C"/>
</dbReference>
<reference evidence="4 5" key="1">
    <citation type="submission" date="2016-11" db="EMBL/GenBank/DDBJ databases">
        <authorList>
            <person name="Jaros S."/>
            <person name="Januszkiewicz K."/>
            <person name="Wedrychowicz H."/>
        </authorList>
    </citation>
    <scope>NUCLEOTIDE SEQUENCE [LARGE SCALE GENOMIC DNA]</scope>
    <source>
        <strain evidence="4">NVI 5450</strain>
    </source>
</reference>
<dbReference type="OrthoDB" id="5298707at2"/>
<evidence type="ECO:0000256" key="2">
    <source>
        <dbReference type="SAM" id="MobiDB-lite"/>
    </source>
</evidence>
<dbReference type="NCBIfam" id="TIGR03505">
    <property type="entry name" value="FimV_core"/>
    <property type="match status" value="1"/>
</dbReference>
<dbReference type="NCBIfam" id="TIGR03504">
    <property type="entry name" value="FimV_Cterm"/>
    <property type="match status" value="1"/>
</dbReference>
<sequence length="747" mass="81448">MISGLSKLKWVVLFLLIPMAGIAANSNGFVLQLKGPEVHTPSSPNNYGPVVKADTLWSVATATRPDSRLSLYKTMTAIFALNPHAFLGGDINKMIDGSFLKIPSAAEIQATDGSALKNALTKKSGTKKKPTPSINITKPSVKVIAGNKIERDKLALLQGELTESNEHLLLSSETNRRLKLQLESIRIELAELKEKMAVNNALKADLKALIEQQSTRIDEQQVTIDNAKKKSVMEAESYNNWWLIGGVSGVFSLLFLVWLGLWLKNRNDQKNNIEDSVMFDADNTVDELSDYLNAEKFAPDSAMSVSEEAKAPAEKPADEINTFGAPDLEEPDFNLQLDAEETVFLDEPHDLPMDSITTKPAAPIMPEIIDQAPVMPELNLNDNDFSDIDLTLDDESTSFENDSVEPDLSWREELDEPSLIPDLPTNNKNTLDADLAEVDSMLEQFKLSNSQAPGAQTSESKMSDFDSFDDIEVTASNTPDPVSEPSPVVNDEFVNMDDIDSILAEAELEAIASKVPDVPDANQVVDMDDIDNLLAEAGLDDIAQANIDNIAPKIESQQVVDMDDIDSLLAEAGVEVNLPQAHGQTVDEMLAELDGTVSEKPEAAKKTDNADEPLDDIEAMLAEFSPNAFSSAPSEQPPIDVAAAQAEEFIDIDKLLNEVSQQPANIEDEPYDKVKLDVGLDGYSNSLLDSNAVDIDDENNRFGAQLDLARAYLEIEDKDGAKSILEPLAGTGDAVQQAEVNQLLSRL</sequence>
<feature type="coiled-coil region" evidence="1">
    <location>
        <begin position="175"/>
        <end position="230"/>
    </location>
</feature>
<dbReference type="Gene3D" id="1.20.58.2200">
    <property type="match status" value="1"/>
</dbReference>
<gene>
    <name evidence="4" type="ORF">NVI5450_3208</name>
</gene>
<name>A0A1L0BRU6_9GAMM</name>
<keyword evidence="3" id="KW-0472">Membrane</keyword>
<evidence type="ECO:0000313" key="5">
    <source>
        <dbReference type="Proteomes" id="UP000183794"/>
    </source>
</evidence>
<dbReference type="InterPro" id="IPR038440">
    <property type="entry name" value="FimV_C_sf"/>
</dbReference>
<dbReference type="AlphaFoldDB" id="A0A1L0BRU6"/>
<evidence type="ECO:0000256" key="3">
    <source>
        <dbReference type="SAM" id="Phobius"/>
    </source>
</evidence>
<feature type="transmembrane region" description="Helical" evidence="3">
    <location>
        <begin position="241"/>
        <end position="263"/>
    </location>
</feature>
<evidence type="ECO:0000256" key="1">
    <source>
        <dbReference type="SAM" id="Coils"/>
    </source>
</evidence>
<keyword evidence="3" id="KW-0812">Transmembrane</keyword>
<protein>
    <submittedName>
        <fullName evidence="4">Putative orphan protein putative membrane protein</fullName>
    </submittedName>
</protein>
<feature type="region of interest" description="Disordered" evidence="2">
    <location>
        <begin position="396"/>
        <end position="427"/>
    </location>
</feature>